<dbReference type="Proteomes" id="UP000789572">
    <property type="component" value="Unassembled WGS sequence"/>
</dbReference>
<organism evidence="1 2">
    <name type="scientific">Paraglomus occultum</name>
    <dbReference type="NCBI Taxonomy" id="144539"/>
    <lineage>
        <taxon>Eukaryota</taxon>
        <taxon>Fungi</taxon>
        <taxon>Fungi incertae sedis</taxon>
        <taxon>Mucoromycota</taxon>
        <taxon>Glomeromycotina</taxon>
        <taxon>Glomeromycetes</taxon>
        <taxon>Paraglomerales</taxon>
        <taxon>Paraglomeraceae</taxon>
        <taxon>Paraglomus</taxon>
    </lineage>
</organism>
<comment type="caution">
    <text evidence="1">The sequence shown here is derived from an EMBL/GenBank/DDBJ whole genome shotgun (WGS) entry which is preliminary data.</text>
</comment>
<name>A0A9N9B030_9GLOM</name>
<proteinExistence type="predicted"/>
<gene>
    <name evidence="1" type="ORF">POCULU_LOCUS4863</name>
</gene>
<accession>A0A9N9B030</accession>
<evidence type="ECO:0000313" key="1">
    <source>
        <dbReference type="EMBL" id="CAG8547778.1"/>
    </source>
</evidence>
<reference evidence="1" key="1">
    <citation type="submission" date="2021-06" db="EMBL/GenBank/DDBJ databases">
        <authorList>
            <person name="Kallberg Y."/>
            <person name="Tangrot J."/>
            <person name="Rosling A."/>
        </authorList>
    </citation>
    <scope>NUCLEOTIDE SEQUENCE</scope>
    <source>
        <strain evidence="1">IA702</strain>
    </source>
</reference>
<dbReference type="EMBL" id="CAJVPJ010000670">
    <property type="protein sequence ID" value="CAG8547778.1"/>
    <property type="molecule type" value="Genomic_DNA"/>
</dbReference>
<evidence type="ECO:0000313" key="2">
    <source>
        <dbReference type="Proteomes" id="UP000789572"/>
    </source>
</evidence>
<dbReference type="AlphaFoldDB" id="A0A9N9B030"/>
<sequence length="115" mass="13222">AHYRSLLCENQIEEYDLLRTHMEFTTETSISSQQLPPLTIFNAINFAAGAWDQVKQRVIQSSWQKSGILPLTVQPMTNEAEENLESEVINLVAQLPSEEPMNTVREYIDLEEKKL</sequence>
<dbReference type="OrthoDB" id="2435434at2759"/>
<keyword evidence="2" id="KW-1185">Reference proteome</keyword>
<feature type="non-terminal residue" evidence="1">
    <location>
        <position position="115"/>
    </location>
</feature>
<protein>
    <submittedName>
        <fullName evidence="1">13_t:CDS:1</fullName>
    </submittedName>
</protein>